<dbReference type="Proteomes" id="UP001500618">
    <property type="component" value="Unassembled WGS sequence"/>
</dbReference>
<proteinExistence type="predicted"/>
<dbReference type="Pfam" id="PF00825">
    <property type="entry name" value="Ribonuclease_P"/>
    <property type="match status" value="1"/>
</dbReference>
<evidence type="ECO:0000256" key="4">
    <source>
        <dbReference type="ARBA" id="ARBA00022801"/>
    </source>
</evidence>
<evidence type="ECO:0000313" key="8">
    <source>
        <dbReference type="Proteomes" id="UP001500618"/>
    </source>
</evidence>
<dbReference type="InterPro" id="IPR020568">
    <property type="entry name" value="Ribosomal_Su5_D2-typ_SF"/>
</dbReference>
<evidence type="ECO:0000256" key="6">
    <source>
        <dbReference type="NCBIfam" id="TIGR00188"/>
    </source>
</evidence>
<dbReference type="EC" id="3.1.26.5" evidence="6"/>
<organism evidence="7 8">
    <name type="scientific">Fodinicola feengrottensis</name>
    <dbReference type="NCBI Taxonomy" id="435914"/>
    <lineage>
        <taxon>Bacteria</taxon>
        <taxon>Bacillati</taxon>
        <taxon>Actinomycetota</taxon>
        <taxon>Actinomycetes</taxon>
        <taxon>Mycobacteriales</taxon>
        <taxon>Fodinicola</taxon>
    </lineage>
</organism>
<dbReference type="InterPro" id="IPR014721">
    <property type="entry name" value="Ribsml_uS5_D2-typ_fold_subgr"/>
</dbReference>
<evidence type="ECO:0000256" key="1">
    <source>
        <dbReference type="ARBA" id="ARBA00022694"/>
    </source>
</evidence>
<keyword evidence="1" id="KW-0819">tRNA processing</keyword>
<dbReference type="SUPFAM" id="SSF54211">
    <property type="entry name" value="Ribosomal protein S5 domain 2-like"/>
    <property type="match status" value="1"/>
</dbReference>
<reference evidence="7 8" key="1">
    <citation type="journal article" date="2019" name="Int. J. Syst. Evol. Microbiol.">
        <title>The Global Catalogue of Microorganisms (GCM) 10K type strain sequencing project: providing services to taxonomists for standard genome sequencing and annotation.</title>
        <authorList>
            <consortium name="The Broad Institute Genomics Platform"/>
            <consortium name="The Broad Institute Genome Sequencing Center for Infectious Disease"/>
            <person name="Wu L."/>
            <person name="Ma J."/>
        </authorList>
    </citation>
    <scope>NUCLEOTIDE SEQUENCE [LARGE SCALE GENOMIC DNA]</scope>
    <source>
        <strain evidence="7 8">JCM 14718</strain>
    </source>
</reference>
<dbReference type="InterPro" id="IPR000100">
    <property type="entry name" value="RNase_P"/>
</dbReference>
<evidence type="ECO:0000256" key="5">
    <source>
        <dbReference type="ARBA" id="ARBA00022884"/>
    </source>
</evidence>
<keyword evidence="5" id="KW-0694">RNA-binding</keyword>
<comment type="caution">
    <text evidence="7">The sequence shown here is derived from an EMBL/GenBank/DDBJ whole genome shotgun (WGS) entry which is preliminary data.</text>
</comment>
<keyword evidence="4" id="KW-0378">Hydrolase</keyword>
<gene>
    <name evidence="7" type="ORF">GCM10009765_28900</name>
</gene>
<protein>
    <recommendedName>
        <fullName evidence="6">Ribonuclease P protein component</fullName>
        <ecNumber evidence="6">3.1.26.5</ecNumber>
    </recommendedName>
</protein>
<sequence>MVHLAVRPTTASPVQDRRAGFVVSKAVGNSVVRHRVQRQLRHLVRDRLDVLPAGSDLVVRALPASRDCPSARMGEDLDSALRTLMKRQGGGSR</sequence>
<dbReference type="Gene3D" id="3.30.230.10">
    <property type="match status" value="1"/>
</dbReference>
<keyword evidence="2" id="KW-0540">Nuclease</keyword>
<name>A0ABN2GW83_9ACTN</name>
<evidence type="ECO:0000256" key="2">
    <source>
        <dbReference type="ARBA" id="ARBA00022722"/>
    </source>
</evidence>
<keyword evidence="3" id="KW-0255">Endonuclease</keyword>
<keyword evidence="8" id="KW-1185">Reference proteome</keyword>
<evidence type="ECO:0000313" key="7">
    <source>
        <dbReference type="EMBL" id="GAA1677825.1"/>
    </source>
</evidence>
<evidence type="ECO:0000256" key="3">
    <source>
        <dbReference type="ARBA" id="ARBA00022759"/>
    </source>
</evidence>
<dbReference type="PANTHER" id="PTHR33992:SF1">
    <property type="entry name" value="RIBONUCLEASE P PROTEIN COMPONENT"/>
    <property type="match status" value="1"/>
</dbReference>
<accession>A0ABN2GW83</accession>
<dbReference type="PANTHER" id="PTHR33992">
    <property type="entry name" value="RIBONUCLEASE P PROTEIN COMPONENT"/>
    <property type="match status" value="1"/>
</dbReference>
<dbReference type="EMBL" id="BAAANY010000009">
    <property type="protein sequence ID" value="GAA1677825.1"/>
    <property type="molecule type" value="Genomic_DNA"/>
</dbReference>
<dbReference type="NCBIfam" id="TIGR00188">
    <property type="entry name" value="rnpA"/>
    <property type="match status" value="1"/>
</dbReference>